<dbReference type="GO" id="GO:0015031">
    <property type="term" value="P:protein transport"/>
    <property type="evidence" value="ECO:0007669"/>
    <property type="project" value="UniProtKB-KW"/>
</dbReference>
<proteinExistence type="inferred from homology"/>
<evidence type="ECO:0000313" key="9">
    <source>
        <dbReference type="EMBL" id="AKJ65566.1"/>
    </source>
</evidence>
<dbReference type="OrthoDB" id="9793581at2"/>
<evidence type="ECO:0000256" key="1">
    <source>
        <dbReference type="ARBA" id="ARBA00004162"/>
    </source>
</evidence>
<keyword evidence="10" id="KW-1185">Reference proteome</keyword>
<dbReference type="PANTHER" id="PTHR30558">
    <property type="entry name" value="EXBD MEMBRANE COMPONENT OF PMF-DRIVEN MACROMOLECULE IMPORT SYSTEM"/>
    <property type="match status" value="1"/>
</dbReference>
<dbReference type="Gene3D" id="3.30.420.270">
    <property type="match status" value="1"/>
</dbReference>
<evidence type="ECO:0000256" key="8">
    <source>
        <dbReference type="SAM" id="Phobius"/>
    </source>
</evidence>
<keyword evidence="6 8" id="KW-0472">Membrane</keyword>
<feature type="transmembrane region" description="Helical" evidence="8">
    <location>
        <begin position="24"/>
        <end position="45"/>
    </location>
</feature>
<gene>
    <name evidence="9" type="ORF">L21SP4_02340</name>
</gene>
<keyword evidence="3" id="KW-1003">Cell membrane</keyword>
<dbReference type="KEGG" id="vbl:L21SP4_02340"/>
<evidence type="ECO:0000256" key="5">
    <source>
        <dbReference type="ARBA" id="ARBA00022989"/>
    </source>
</evidence>
<dbReference type="AlphaFoldDB" id="A0A0G3EGH0"/>
<reference evidence="9 10" key="2">
    <citation type="journal article" date="2016" name="ISME J.">
        <title>Characterization of the first cultured representative of Verrucomicrobia subdivision 5 indicates the proposal of a novel phylum.</title>
        <authorList>
            <person name="Spring S."/>
            <person name="Bunk B."/>
            <person name="Sproer C."/>
            <person name="Schumann P."/>
            <person name="Rohde M."/>
            <person name="Tindall B.J."/>
            <person name="Klenk H.P."/>
        </authorList>
    </citation>
    <scope>NUCLEOTIDE SEQUENCE [LARGE SCALE GENOMIC DNA]</scope>
    <source>
        <strain evidence="9 10">L21-Fru-AB</strain>
    </source>
</reference>
<dbReference type="RefSeq" id="WP_052882777.1">
    <property type="nucleotide sequence ID" value="NZ_CP010904.1"/>
</dbReference>
<organism evidence="9 10">
    <name type="scientific">Kiritimatiella glycovorans</name>
    <dbReference type="NCBI Taxonomy" id="1307763"/>
    <lineage>
        <taxon>Bacteria</taxon>
        <taxon>Pseudomonadati</taxon>
        <taxon>Kiritimatiellota</taxon>
        <taxon>Kiritimatiellia</taxon>
        <taxon>Kiritimatiellales</taxon>
        <taxon>Kiritimatiellaceae</taxon>
        <taxon>Kiritimatiella</taxon>
    </lineage>
</organism>
<dbReference type="EMBL" id="CP010904">
    <property type="protein sequence ID" value="AKJ65566.1"/>
    <property type="molecule type" value="Genomic_DNA"/>
</dbReference>
<dbReference type="STRING" id="1307763.L21SP4_02340"/>
<evidence type="ECO:0000256" key="6">
    <source>
        <dbReference type="ARBA" id="ARBA00023136"/>
    </source>
</evidence>
<dbReference type="Proteomes" id="UP000035268">
    <property type="component" value="Chromosome"/>
</dbReference>
<evidence type="ECO:0000256" key="4">
    <source>
        <dbReference type="ARBA" id="ARBA00022692"/>
    </source>
</evidence>
<accession>A0A0G3EGH0</accession>
<dbReference type="InterPro" id="IPR003400">
    <property type="entry name" value="ExbD"/>
</dbReference>
<reference evidence="10" key="1">
    <citation type="submission" date="2015-02" db="EMBL/GenBank/DDBJ databases">
        <title>Description and complete genome sequence of the first cultured representative of the subdivision 5 of the Verrucomicrobia phylum.</title>
        <authorList>
            <person name="Spring S."/>
            <person name="Bunk B."/>
            <person name="Sproer C."/>
            <person name="Klenk H.-P."/>
        </authorList>
    </citation>
    <scope>NUCLEOTIDE SEQUENCE [LARGE SCALE GENOMIC DNA]</scope>
    <source>
        <strain evidence="10">L21-Fru-AB</strain>
    </source>
</reference>
<comment type="subcellular location">
    <subcellularLocation>
        <location evidence="1">Cell membrane</location>
        <topology evidence="1">Single-pass membrane protein</topology>
    </subcellularLocation>
    <subcellularLocation>
        <location evidence="7">Cell membrane</location>
        <topology evidence="7">Single-pass type II membrane protein</topology>
    </subcellularLocation>
</comment>
<evidence type="ECO:0000256" key="2">
    <source>
        <dbReference type="ARBA" id="ARBA00005811"/>
    </source>
</evidence>
<evidence type="ECO:0000256" key="7">
    <source>
        <dbReference type="RuleBase" id="RU003879"/>
    </source>
</evidence>
<evidence type="ECO:0000256" key="3">
    <source>
        <dbReference type="ARBA" id="ARBA00022475"/>
    </source>
</evidence>
<protein>
    <submittedName>
        <fullName evidence="9">Protein TolR</fullName>
    </submittedName>
</protein>
<evidence type="ECO:0000313" key="10">
    <source>
        <dbReference type="Proteomes" id="UP000035268"/>
    </source>
</evidence>
<name>A0A0G3EGH0_9BACT</name>
<comment type="similarity">
    <text evidence="2 7">Belongs to the ExbD/TolR family.</text>
</comment>
<keyword evidence="7" id="KW-0653">Protein transport</keyword>
<keyword evidence="7" id="KW-0813">Transport</keyword>
<keyword evidence="4 7" id="KW-0812">Transmembrane</keyword>
<dbReference type="GO" id="GO:0005886">
    <property type="term" value="C:plasma membrane"/>
    <property type="evidence" value="ECO:0007669"/>
    <property type="project" value="UniProtKB-SubCell"/>
</dbReference>
<dbReference type="GO" id="GO:0022857">
    <property type="term" value="F:transmembrane transporter activity"/>
    <property type="evidence" value="ECO:0007669"/>
    <property type="project" value="InterPro"/>
</dbReference>
<dbReference type="Pfam" id="PF02472">
    <property type="entry name" value="ExbD"/>
    <property type="match status" value="1"/>
</dbReference>
<sequence length="150" mass="17185">MEIPTYNLRHELRRHFLRRRRTQGWSIFATAVFDAALLLVAFQFLTAPYVLQPGMRISLPEAPFADGAKFDAAVLTVTREGWIFFDDERVTLEGLSDAFARRVQADPETELIVEADRNTRHARLTEVFNRARAAGIRDIVIATRQPSEVR</sequence>
<keyword evidence="5 8" id="KW-1133">Transmembrane helix</keyword>